<name>A0AAN8P4I3_POLSC</name>
<proteinExistence type="predicted"/>
<keyword evidence="1" id="KW-0812">Transmembrane</keyword>
<accession>A0AAN8P4I3</accession>
<reference evidence="2 3" key="1">
    <citation type="submission" date="2023-10" db="EMBL/GenBank/DDBJ databases">
        <title>Genomes of two closely related lineages of the louse Polyplax serrata with different host specificities.</title>
        <authorList>
            <person name="Martinu J."/>
            <person name="Tarabai H."/>
            <person name="Stefka J."/>
            <person name="Hypsa V."/>
        </authorList>
    </citation>
    <scope>NUCLEOTIDE SEQUENCE [LARGE SCALE GENOMIC DNA]</scope>
    <source>
        <strain evidence="2">HR10_N</strain>
    </source>
</reference>
<sequence>MRQPREQSSIHEKPLDGYLWVCKADERISKGRPLNLNRRTQKTITKMKGRLRKIMLFEFDLTLVAPGAVFMVPIRISLLDECDHRPFRSFRPANYAIMKLMIQ</sequence>
<dbReference type="AlphaFoldDB" id="A0AAN8P4I3"/>
<dbReference type="EMBL" id="JAWJWE010000004">
    <property type="protein sequence ID" value="KAK6637084.1"/>
    <property type="molecule type" value="Genomic_DNA"/>
</dbReference>
<dbReference type="Proteomes" id="UP001372834">
    <property type="component" value="Unassembled WGS sequence"/>
</dbReference>
<feature type="transmembrane region" description="Helical" evidence="1">
    <location>
        <begin position="54"/>
        <end position="76"/>
    </location>
</feature>
<keyword evidence="1" id="KW-0472">Membrane</keyword>
<protein>
    <submittedName>
        <fullName evidence="2">Uncharacterized protein</fullName>
    </submittedName>
</protein>
<organism evidence="2 3">
    <name type="scientific">Polyplax serrata</name>
    <name type="common">Common mouse louse</name>
    <dbReference type="NCBI Taxonomy" id="468196"/>
    <lineage>
        <taxon>Eukaryota</taxon>
        <taxon>Metazoa</taxon>
        <taxon>Ecdysozoa</taxon>
        <taxon>Arthropoda</taxon>
        <taxon>Hexapoda</taxon>
        <taxon>Insecta</taxon>
        <taxon>Pterygota</taxon>
        <taxon>Neoptera</taxon>
        <taxon>Paraneoptera</taxon>
        <taxon>Psocodea</taxon>
        <taxon>Troctomorpha</taxon>
        <taxon>Phthiraptera</taxon>
        <taxon>Anoplura</taxon>
        <taxon>Polyplacidae</taxon>
        <taxon>Polyplax</taxon>
    </lineage>
</organism>
<evidence type="ECO:0000313" key="2">
    <source>
        <dbReference type="EMBL" id="KAK6637084.1"/>
    </source>
</evidence>
<evidence type="ECO:0000256" key="1">
    <source>
        <dbReference type="SAM" id="Phobius"/>
    </source>
</evidence>
<comment type="caution">
    <text evidence="2">The sequence shown here is derived from an EMBL/GenBank/DDBJ whole genome shotgun (WGS) entry which is preliminary data.</text>
</comment>
<evidence type="ECO:0000313" key="3">
    <source>
        <dbReference type="Proteomes" id="UP001372834"/>
    </source>
</evidence>
<keyword evidence="1" id="KW-1133">Transmembrane helix</keyword>
<gene>
    <name evidence="2" type="ORF">RUM43_010758</name>
</gene>